<dbReference type="FunFam" id="1.10.238.10:FF:000178">
    <property type="entry name" value="Calmodulin-2 A"/>
    <property type="match status" value="1"/>
</dbReference>
<dbReference type="InterPro" id="IPR011992">
    <property type="entry name" value="EF-hand-dom_pair"/>
</dbReference>
<dbReference type="GO" id="GO:0043226">
    <property type="term" value="C:organelle"/>
    <property type="evidence" value="ECO:0007669"/>
    <property type="project" value="UniProtKB-ARBA"/>
</dbReference>
<feature type="domain" description="EF-hand" evidence="4">
    <location>
        <begin position="110"/>
        <end position="145"/>
    </location>
</feature>
<dbReference type="PROSITE" id="PS00018">
    <property type="entry name" value="EF_HAND_1"/>
    <property type="match status" value="4"/>
</dbReference>
<dbReference type="STRING" id="6184.A0A430QD90"/>
<dbReference type="AlphaFoldDB" id="A0A430QD90"/>
<dbReference type="PROSITE" id="PS50222">
    <property type="entry name" value="EF_HAND_2"/>
    <property type="match status" value="6"/>
</dbReference>
<feature type="domain" description="EF-hand" evidence="4">
    <location>
        <begin position="158"/>
        <end position="193"/>
    </location>
</feature>
<comment type="caution">
    <text evidence="5">The sequence shown here is derived from an EMBL/GenBank/DDBJ whole genome shotgun (WGS) entry which is preliminary data.</text>
</comment>
<feature type="domain" description="EF-hand" evidence="4">
    <location>
        <begin position="74"/>
        <end position="109"/>
    </location>
</feature>
<protein>
    <recommendedName>
        <fullName evidence="4">EF-hand domain-containing protein</fullName>
    </recommendedName>
</protein>
<dbReference type="InterPro" id="IPR039647">
    <property type="entry name" value="EF_hand_pair_protein_CML-like"/>
</dbReference>
<keyword evidence="1" id="KW-0479">Metal-binding</keyword>
<accession>A0A430QD90</accession>
<keyword evidence="2" id="KW-0677">Repeat</keyword>
<evidence type="ECO:0000313" key="5">
    <source>
        <dbReference type="EMBL" id="RTG85624.1"/>
    </source>
</evidence>
<keyword evidence="6" id="KW-1185">Reference proteome</keyword>
<dbReference type="InterPro" id="IPR002048">
    <property type="entry name" value="EF_hand_dom"/>
</dbReference>
<evidence type="ECO:0000259" key="4">
    <source>
        <dbReference type="PROSITE" id="PS50222"/>
    </source>
</evidence>
<keyword evidence="3" id="KW-0106">Calcium</keyword>
<dbReference type="EMBL" id="QMKO01001937">
    <property type="protein sequence ID" value="RTG85624.1"/>
    <property type="molecule type" value="Genomic_DNA"/>
</dbReference>
<dbReference type="Proteomes" id="UP000290809">
    <property type="component" value="Unassembled WGS sequence"/>
</dbReference>
<dbReference type="Pfam" id="PF00036">
    <property type="entry name" value="EF-hand_1"/>
    <property type="match status" value="1"/>
</dbReference>
<name>A0A430QD90_SCHBO</name>
<organism evidence="5 6">
    <name type="scientific">Schistosoma bovis</name>
    <name type="common">Blood fluke</name>
    <dbReference type="NCBI Taxonomy" id="6184"/>
    <lineage>
        <taxon>Eukaryota</taxon>
        <taxon>Metazoa</taxon>
        <taxon>Spiralia</taxon>
        <taxon>Lophotrochozoa</taxon>
        <taxon>Platyhelminthes</taxon>
        <taxon>Trematoda</taxon>
        <taxon>Digenea</taxon>
        <taxon>Strigeidida</taxon>
        <taxon>Schistosomatoidea</taxon>
        <taxon>Schistosomatidae</taxon>
        <taxon>Schistosoma</taxon>
    </lineage>
</organism>
<feature type="domain" description="EF-hand" evidence="4">
    <location>
        <begin position="36"/>
        <end position="71"/>
    </location>
</feature>
<dbReference type="Pfam" id="PF13499">
    <property type="entry name" value="EF-hand_7"/>
    <property type="match status" value="3"/>
</dbReference>
<reference evidence="5 6" key="1">
    <citation type="journal article" date="2019" name="PLoS Pathog.">
        <title>Genome sequence of the bovine parasite Schistosoma bovis Tanzania.</title>
        <authorList>
            <person name="Oey H."/>
            <person name="Zakrzewski M."/>
            <person name="Gobert G."/>
            <person name="Gravermann K."/>
            <person name="Stoye J."/>
            <person name="Jones M."/>
            <person name="Mcmanus D."/>
            <person name="Krause L."/>
        </authorList>
    </citation>
    <scope>NUCLEOTIDE SEQUENCE [LARGE SCALE GENOMIC DNA]</scope>
    <source>
        <strain evidence="5 6">TAN1997</strain>
    </source>
</reference>
<feature type="domain" description="EF-hand" evidence="4">
    <location>
        <begin position="232"/>
        <end position="265"/>
    </location>
</feature>
<dbReference type="InterPro" id="IPR018247">
    <property type="entry name" value="EF_Hand_1_Ca_BS"/>
</dbReference>
<dbReference type="SMART" id="SM00054">
    <property type="entry name" value="EFh"/>
    <property type="match status" value="7"/>
</dbReference>
<evidence type="ECO:0000313" key="6">
    <source>
        <dbReference type="Proteomes" id="UP000290809"/>
    </source>
</evidence>
<evidence type="ECO:0000256" key="3">
    <source>
        <dbReference type="ARBA" id="ARBA00022837"/>
    </source>
</evidence>
<dbReference type="PANTHER" id="PTHR10891">
    <property type="entry name" value="EF-HAND CALCIUM-BINDING DOMAIN CONTAINING PROTEIN"/>
    <property type="match status" value="1"/>
</dbReference>
<evidence type="ECO:0000256" key="2">
    <source>
        <dbReference type="ARBA" id="ARBA00022737"/>
    </source>
</evidence>
<feature type="domain" description="EF-hand" evidence="4">
    <location>
        <begin position="196"/>
        <end position="231"/>
    </location>
</feature>
<dbReference type="SUPFAM" id="SSF47473">
    <property type="entry name" value="EF-hand"/>
    <property type="match status" value="2"/>
</dbReference>
<sequence length="265" mass="31410">MAIMYILEKEFDSIDKNSDGFLSRAEIISCLESFGFPKSKAEEVIKLYDENKDGKISKNEFMKATNKKLSQSDVSCAALRKIFREMDRNKDGTISKEEIKNYMKNDCNFIFPIQVEQWVDKYDKNKDERLNYEEFIGFVSEYLLVNFSFMNLHFVLLHDIFSVKEVIKLYDENKDGKISKNEFMKATNKKLSQSDVSCAALRKIFREMDRNKDGTISKEEIKNYMKNDCNFIFPIQVEQWVDKYDKNKDERLNYEEFIGFVSEYL</sequence>
<dbReference type="GO" id="GO:0005509">
    <property type="term" value="F:calcium ion binding"/>
    <property type="evidence" value="ECO:0007669"/>
    <property type="project" value="InterPro"/>
</dbReference>
<gene>
    <name evidence="5" type="ORF">DC041_0007493</name>
</gene>
<proteinExistence type="predicted"/>
<dbReference type="Gene3D" id="1.10.238.10">
    <property type="entry name" value="EF-hand"/>
    <property type="match status" value="4"/>
</dbReference>
<evidence type="ECO:0000256" key="1">
    <source>
        <dbReference type="ARBA" id="ARBA00022723"/>
    </source>
</evidence>